<name>A0A1J0KUM0_9GAMM</name>
<feature type="transmembrane region" description="Helical" evidence="13">
    <location>
        <begin position="499"/>
        <end position="517"/>
    </location>
</feature>
<evidence type="ECO:0000256" key="3">
    <source>
        <dbReference type="ARBA" id="ARBA00022475"/>
    </source>
</evidence>
<evidence type="ECO:0000313" key="16">
    <source>
        <dbReference type="Proteomes" id="UP000182521"/>
    </source>
</evidence>
<evidence type="ECO:0000256" key="6">
    <source>
        <dbReference type="ARBA" id="ARBA00022688"/>
    </source>
</evidence>
<evidence type="ECO:0000256" key="11">
    <source>
        <dbReference type="ARBA" id="ARBA00022989"/>
    </source>
</evidence>
<dbReference type="Proteomes" id="UP000182521">
    <property type="component" value="Chromosome"/>
</dbReference>
<evidence type="ECO:0000256" key="5">
    <source>
        <dbReference type="ARBA" id="ARBA00022679"/>
    </source>
</evidence>
<evidence type="ECO:0000256" key="9">
    <source>
        <dbReference type="ARBA" id="ARBA00022777"/>
    </source>
</evidence>
<evidence type="ECO:0000256" key="8">
    <source>
        <dbReference type="ARBA" id="ARBA00022741"/>
    </source>
</evidence>
<dbReference type="NCBIfam" id="TIGR01982">
    <property type="entry name" value="UbiB"/>
    <property type="match status" value="1"/>
</dbReference>
<dbReference type="OrthoDB" id="9795390at2"/>
<dbReference type="RefSeq" id="WP_071663051.1">
    <property type="nucleotide sequence ID" value="NZ_CP009654.1"/>
</dbReference>
<dbReference type="GO" id="GO:0005524">
    <property type="term" value="F:ATP binding"/>
    <property type="evidence" value="ECO:0007669"/>
    <property type="project" value="UniProtKB-KW"/>
</dbReference>
<evidence type="ECO:0000256" key="10">
    <source>
        <dbReference type="ARBA" id="ARBA00022840"/>
    </source>
</evidence>
<sequence>MIKKWLRLVYIFYIVNRYCLLNEPIRATQIRSLRFFIYFNPFNYVRSNRKSDHGIRLRIALERLGPIFVKFGQALSTRQDILPPKAIEEISRLQDDVPPFSGKIAISQIEKSIKKPISEAFKYFDENPLASASIAQVHRAILHNGDKVVVKVLRPNIHKILKLDTALMLTFAKLISSIFPNLKRFKPIEVVNEINQSLLDEIDLLREAANASQLRRNFENSDIQYIPKIYWDYTSSKVMVMEEVDGLSISDISKLDALGIDRKLLAERGVQIFYTQVFRDCFFHADMHPGNLFIDATNPNDPKYISIDFGIVGTLNRDDQQYLAGNFLAFFKRDYKKVAELHIESGWVPADTRVDALESAIRTVCEPIFEKPIKEISLGYTLMRLFQVARRFNMEVQPQLILLQKTLINIEGLGRQLYPELNLWETSRPILEKWMREHVGIKGFIRRSQEHLPKVSEKLPEIPDVIFEILQHTQNSLRANKNFNEIELNKTVQPSKSKFFLILGSILAGAGAFYSLNSDSELLLNLQTFIKNHNSSILSIGIISIIYYILKKER</sequence>
<dbReference type="SUPFAM" id="SSF56112">
    <property type="entry name" value="Protein kinase-like (PK-like)"/>
    <property type="match status" value="1"/>
</dbReference>
<dbReference type="InterPro" id="IPR045308">
    <property type="entry name" value="UbiB_bact"/>
</dbReference>
<dbReference type="GO" id="GO:0006744">
    <property type="term" value="P:ubiquinone biosynthetic process"/>
    <property type="evidence" value="ECO:0007669"/>
    <property type="project" value="UniProtKB-UniPathway"/>
</dbReference>
<keyword evidence="9" id="KW-0418">Kinase</keyword>
<dbReference type="InterPro" id="IPR004147">
    <property type="entry name" value="ABC1_dom"/>
</dbReference>
<dbReference type="AlphaFoldDB" id="A0A1J0KUM0"/>
<evidence type="ECO:0000259" key="14">
    <source>
        <dbReference type="Pfam" id="PF03109"/>
    </source>
</evidence>
<keyword evidence="5" id="KW-0808">Transferase</keyword>
<evidence type="ECO:0000256" key="12">
    <source>
        <dbReference type="ARBA" id="ARBA00023136"/>
    </source>
</evidence>
<evidence type="ECO:0000256" key="13">
    <source>
        <dbReference type="SAM" id="Phobius"/>
    </source>
</evidence>
<dbReference type="UniPathway" id="UPA00232"/>
<evidence type="ECO:0000313" key="15">
    <source>
        <dbReference type="EMBL" id="APC97386.1"/>
    </source>
</evidence>
<evidence type="ECO:0000256" key="7">
    <source>
        <dbReference type="ARBA" id="ARBA00022692"/>
    </source>
</evidence>
<keyword evidence="4" id="KW-0997">Cell inner membrane</keyword>
<evidence type="ECO:0000256" key="1">
    <source>
        <dbReference type="ARBA" id="ARBA00005020"/>
    </source>
</evidence>
<feature type="transmembrane region" description="Helical" evidence="13">
    <location>
        <begin position="529"/>
        <end position="550"/>
    </location>
</feature>
<dbReference type="GO" id="GO:0016301">
    <property type="term" value="F:kinase activity"/>
    <property type="evidence" value="ECO:0007669"/>
    <property type="project" value="UniProtKB-KW"/>
</dbReference>
<evidence type="ECO:0000256" key="4">
    <source>
        <dbReference type="ARBA" id="ARBA00022519"/>
    </source>
</evidence>
<feature type="domain" description="ABC1 atypical kinase-like" evidence="14">
    <location>
        <begin position="92"/>
        <end position="342"/>
    </location>
</feature>
<dbReference type="InterPro" id="IPR050154">
    <property type="entry name" value="UbiB_kinase"/>
</dbReference>
<organism evidence="15 16">
    <name type="scientific">Francisella frigiditurris</name>
    <dbReference type="NCBI Taxonomy" id="1542390"/>
    <lineage>
        <taxon>Bacteria</taxon>
        <taxon>Pseudomonadati</taxon>
        <taxon>Pseudomonadota</taxon>
        <taxon>Gammaproteobacteria</taxon>
        <taxon>Thiotrichales</taxon>
        <taxon>Francisellaceae</taxon>
        <taxon>Francisella</taxon>
    </lineage>
</organism>
<keyword evidence="6" id="KW-0831">Ubiquinone biosynthesis</keyword>
<dbReference type="CDD" id="cd13972">
    <property type="entry name" value="UbiB"/>
    <property type="match status" value="1"/>
</dbReference>
<dbReference type="PANTHER" id="PTHR10566">
    <property type="entry name" value="CHAPERONE-ACTIVITY OF BC1 COMPLEX CABC1 -RELATED"/>
    <property type="match status" value="1"/>
</dbReference>
<proteinExistence type="inferred from homology"/>
<dbReference type="Gene3D" id="1.10.510.10">
    <property type="entry name" value="Transferase(Phosphotransferase) domain 1"/>
    <property type="match status" value="1"/>
</dbReference>
<keyword evidence="7 13" id="KW-0812">Transmembrane</keyword>
<accession>A0A1J0KUM0</accession>
<dbReference type="STRING" id="1542390.KX01_6"/>
<dbReference type="NCBIfam" id="NF003404">
    <property type="entry name" value="PRK04750.1"/>
    <property type="match status" value="1"/>
</dbReference>
<keyword evidence="3" id="KW-1003">Cell membrane</keyword>
<keyword evidence="8" id="KW-0547">Nucleotide-binding</keyword>
<gene>
    <name evidence="15" type="primary">ubiB</name>
    <name evidence="15" type="ORF">KX01_6</name>
</gene>
<protein>
    <submittedName>
        <fullName evidence="15">2-polyprenylphenol 6-hydroxylase</fullName>
    </submittedName>
</protein>
<keyword evidence="12 13" id="KW-0472">Membrane</keyword>
<keyword evidence="11 13" id="KW-1133">Transmembrane helix</keyword>
<dbReference type="Pfam" id="PF03109">
    <property type="entry name" value="ABC1"/>
    <property type="match status" value="1"/>
</dbReference>
<dbReference type="EMBL" id="CP009654">
    <property type="protein sequence ID" value="APC97386.1"/>
    <property type="molecule type" value="Genomic_DNA"/>
</dbReference>
<evidence type="ECO:0000256" key="2">
    <source>
        <dbReference type="ARBA" id="ARBA00009670"/>
    </source>
</evidence>
<reference evidence="16" key="1">
    <citation type="submission" date="2014-10" db="EMBL/GenBank/DDBJ databases">
        <authorList>
            <person name="Kuske C.R."/>
            <person name="Challacombe J.F."/>
            <person name="Daligault H.E."/>
            <person name="Davenport K.W."/>
            <person name="Johnson S.L."/>
            <person name="Siddaramappa S."/>
            <person name="Petersen J.M."/>
        </authorList>
    </citation>
    <scope>NUCLEOTIDE SEQUENCE [LARGE SCALE GENOMIC DNA]</scope>
    <source>
        <strain evidence="16">CA97-1460</strain>
    </source>
</reference>
<keyword evidence="10" id="KW-0067">ATP-binding</keyword>
<dbReference type="KEGG" id="frc:KX01_6"/>
<dbReference type="InterPro" id="IPR011009">
    <property type="entry name" value="Kinase-like_dom_sf"/>
</dbReference>
<keyword evidence="16" id="KW-1185">Reference proteome</keyword>
<comment type="pathway">
    <text evidence="1">Cofactor biosynthesis; ubiquinone biosynthesis [regulation].</text>
</comment>
<dbReference type="InterPro" id="IPR010232">
    <property type="entry name" value="UbiB"/>
</dbReference>
<dbReference type="PANTHER" id="PTHR10566:SF113">
    <property type="entry name" value="PROTEIN ACTIVITY OF BC1 COMPLEX KINASE 7, CHLOROPLASTIC"/>
    <property type="match status" value="1"/>
</dbReference>
<comment type="similarity">
    <text evidence="2">Belongs to the protein kinase superfamily. ADCK protein kinase family.</text>
</comment>